<dbReference type="Gene3D" id="2.60.40.10">
    <property type="entry name" value="Immunoglobulins"/>
    <property type="match status" value="1"/>
</dbReference>
<sequence>MKNRDRPLRPGEPYPIGSTWIEEEDGTNFVIFSENATKVELLLYSNIKQDEPKEVIEVTQKTGDLWHVFVPGIRPRQLYAYRVYGPYKPEEGLRFNPNKVLIDPYAKAINGGLTWDDTVFGYKIGEQNQDLSFDERKDDKFIPKSVVIDPYFNWTDGHFFMKKKIPWNDTVIYELHVKGFTKLRQDLPENVRGTFDGLSSDTMIDYLKDLGMTTVELMPIQQFVDERFLIEKGLKNYWGYNPINYFSPECRYSSSGCLGEQVYEFKKMINKLHEAGIEVIIDVVYNHTAEGNHLGPTLSFKGIDNRAYYLLDPKNPRYYLDFTGTGNTLNLSHPRVLQMVLDSLRYWVLEMHVDGFRFDLASALARQLYSVNMLSTFFVAIQQDPVLSQVKLIAEPWDVGPGGYQVGNFPYLWAEWNGKYRDDIRRFWKGDAVPFEELANRLLGSPDLYAGNNKTPFASINYITSHDGFTLADLVSYNQKHNEANQLNNEDGMNENYSWNCGFEGETQDPNVIMCREKQKRNLLITLFTSQGIPMILGGDEIGRTQKGNNNAFCQDNEISWFDWNLDDRKLKFHSFVRELIYFYRAHPIFRRARYFQGRKLFGLPMKDVTWLKPDGAEVDEATWKSNTNFIAYVLEGSAIDEINKYGERIADDTFLIILNGGNNNIKFKFPQGKWELVLHPYLEDRKEIVEGGTEKEIDGKTALVYRRVEA</sequence>
<dbReference type="InterPro" id="IPR004193">
    <property type="entry name" value="Glyco_hydro_13_N"/>
</dbReference>
<evidence type="ECO:0000256" key="3">
    <source>
        <dbReference type="ARBA" id="ARBA00022946"/>
    </source>
</evidence>
<dbReference type="PANTHER" id="PTHR43002">
    <property type="entry name" value="GLYCOGEN DEBRANCHING ENZYME"/>
    <property type="match status" value="1"/>
</dbReference>
<dbReference type="RefSeq" id="WP_420857148.1">
    <property type="nucleotide sequence ID" value="NZ_AP024597.1"/>
</dbReference>
<dbReference type="InterPro" id="IPR044505">
    <property type="entry name" value="GlgX_Isoamylase_N_E_set"/>
</dbReference>
<dbReference type="InterPro" id="IPR013783">
    <property type="entry name" value="Ig-like_fold"/>
</dbReference>
<comment type="similarity">
    <text evidence="1">Belongs to the glycosyl hydrolase 13 family.</text>
</comment>
<dbReference type="CDD" id="cd02856">
    <property type="entry name" value="E_set_GDE_Isoamylase_N"/>
    <property type="match status" value="1"/>
</dbReference>
<dbReference type="Pfam" id="PF00128">
    <property type="entry name" value="Alpha-amylase"/>
    <property type="match status" value="1"/>
</dbReference>
<dbReference type="KEGG" id="csty:KN1_25740"/>
<feature type="domain" description="Glycosyl hydrolase family 13 catalytic" evidence="5">
    <location>
        <begin position="174"/>
        <end position="584"/>
    </location>
</feature>
<dbReference type="SUPFAM" id="SSF51011">
    <property type="entry name" value="Glycosyl hydrolase domain"/>
    <property type="match status" value="1"/>
</dbReference>
<dbReference type="SUPFAM" id="SSF51445">
    <property type="entry name" value="(Trans)glycosidases"/>
    <property type="match status" value="1"/>
</dbReference>
<evidence type="ECO:0000259" key="5">
    <source>
        <dbReference type="SMART" id="SM00642"/>
    </source>
</evidence>
<reference evidence="6 7" key="1">
    <citation type="submission" date="2021-04" db="EMBL/GenBank/DDBJ databases">
        <title>Complete genome sequence of Stygiolobus sp. KN-1.</title>
        <authorList>
            <person name="Nakamura K."/>
            <person name="Sakai H."/>
            <person name="Kurosawa N."/>
        </authorList>
    </citation>
    <scope>NUCLEOTIDE SEQUENCE [LARGE SCALE GENOMIC DNA]</scope>
    <source>
        <strain evidence="6 7">KN-1</strain>
    </source>
</reference>
<accession>A0A8D5U8Q0</accession>
<evidence type="ECO:0000313" key="6">
    <source>
        <dbReference type="EMBL" id="BCU71277.1"/>
    </source>
</evidence>
<dbReference type="AlphaFoldDB" id="A0A8D5U8Q0"/>
<name>A0A8D5U8Q0_9CREN</name>
<keyword evidence="7" id="KW-1185">Reference proteome</keyword>
<dbReference type="GO" id="GO:0005980">
    <property type="term" value="P:glycogen catabolic process"/>
    <property type="evidence" value="ECO:0007669"/>
    <property type="project" value="InterPro"/>
</dbReference>
<keyword evidence="4" id="KW-0326">Glycosidase</keyword>
<organism evidence="6 7">
    <name type="scientific">Stygiolobus caldivivus</name>
    <dbReference type="NCBI Taxonomy" id="2824673"/>
    <lineage>
        <taxon>Archaea</taxon>
        <taxon>Thermoproteota</taxon>
        <taxon>Thermoprotei</taxon>
        <taxon>Sulfolobales</taxon>
        <taxon>Sulfolobaceae</taxon>
        <taxon>Stygiolobus</taxon>
    </lineage>
</organism>
<dbReference type="NCBIfam" id="TIGR02100">
    <property type="entry name" value="glgX_debranch"/>
    <property type="match status" value="1"/>
</dbReference>
<proteinExistence type="inferred from homology"/>
<dbReference type="Gene3D" id="3.20.20.80">
    <property type="entry name" value="Glycosidases"/>
    <property type="match status" value="1"/>
</dbReference>
<dbReference type="Pfam" id="PF02922">
    <property type="entry name" value="CBM_48"/>
    <property type="match status" value="1"/>
</dbReference>
<dbReference type="Proteomes" id="UP000825123">
    <property type="component" value="Chromosome"/>
</dbReference>
<evidence type="ECO:0000256" key="1">
    <source>
        <dbReference type="ARBA" id="ARBA00008061"/>
    </source>
</evidence>
<evidence type="ECO:0000256" key="4">
    <source>
        <dbReference type="ARBA" id="ARBA00023295"/>
    </source>
</evidence>
<dbReference type="GO" id="GO:0004135">
    <property type="term" value="F:amylo-alpha-1,6-glucosidase activity"/>
    <property type="evidence" value="ECO:0007669"/>
    <property type="project" value="InterPro"/>
</dbReference>
<dbReference type="GeneID" id="66164298"/>
<gene>
    <name evidence="6" type="ORF">KN1_25740</name>
</gene>
<keyword evidence="2" id="KW-0378">Hydrolase</keyword>
<dbReference type="SMART" id="SM00642">
    <property type="entry name" value="Aamy"/>
    <property type="match status" value="1"/>
</dbReference>
<dbReference type="EMBL" id="AP024597">
    <property type="protein sequence ID" value="BCU71277.1"/>
    <property type="molecule type" value="Genomic_DNA"/>
</dbReference>
<dbReference type="InterPro" id="IPR011837">
    <property type="entry name" value="Glycogen_debranch_GlgX"/>
</dbReference>
<protein>
    <submittedName>
        <fullName evidence="6">Glycogen debranching enzyme</fullName>
    </submittedName>
</protein>
<evidence type="ECO:0000313" key="7">
    <source>
        <dbReference type="Proteomes" id="UP000825123"/>
    </source>
</evidence>
<dbReference type="CDD" id="cd11326">
    <property type="entry name" value="AmyAc_Glg_debranch"/>
    <property type="match status" value="1"/>
</dbReference>
<dbReference type="InterPro" id="IPR006047">
    <property type="entry name" value="GH13_cat_dom"/>
</dbReference>
<dbReference type="InterPro" id="IPR017853">
    <property type="entry name" value="GH"/>
</dbReference>
<dbReference type="InterPro" id="IPR014756">
    <property type="entry name" value="Ig_E-set"/>
</dbReference>
<dbReference type="SUPFAM" id="SSF81296">
    <property type="entry name" value="E set domains"/>
    <property type="match status" value="1"/>
</dbReference>
<dbReference type="InterPro" id="IPR013780">
    <property type="entry name" value="Glyco_hydro_b"/>
</dbReference>
<evidence type="ECO:0000256" key="2">
    <source>
        <dbReference type="ARBA" id="ARBA00022801"/>
    </source>
</evidence>
<dbReference type="FunFam" id="3.20.20.80:FF:000054">
    <property type="entry name" value="Glycogen debranching enzyme"/>
    <property type="match status" value="1"/>
</dbReference>
<dbReference type="Gene3D" id="2.60.40.1180">
    <property type="entry name" value="Golgi alpha-mannosidase II"/>
    <property type="match status" value="1"/>
</dbReference>
<keyword evidence="3" id="KW-0809">Transit peptide</keyword>